<organism evidence="1 2">
    <name type="scientific">Suillus luteus UH-Slu-Lm8-n1</name>
    <dbReference type="NCBI Taxonomy" id="930992"/>
    <lineage>
        <taxon>Eukaryota</taxon>
        <taxon>Fungi</taxon>
        <taxon>Dikarya</taxon>
        <taxon>Basidiomycota</taxon>
        <taxon>Agaricomycotina</taxon>
        <taxon>Agaricomycetes</taxon>
        <taxon>Agaricomycetidae</taxon>
        <taxon>Boletales</taxon>
        <taxon>Suillineae</taxon>
        <taxon>Suillaceae</taxon>
        <taxon>Suillus</taxon>
    </lineage>
</organism>
<keyword evidence="2" id="KW-1185">Reference proteome</keyword>
<dbReference type="HOGENOM" id="CLU_2869175_0_0_1"/>
<gene>
    <name evidence="1" type="ORF">CY34DRAFT_786061</name>
</gene>
<evidence type="ECO:0000313" key="2">
    <source>
        <dbReference type="Proteomes" id="UP000054485"/>
    </source>
</evidence>
<proteinExistence type="predicted"/>
<dbReference type="InParanoid" id="A0A0D0A8U9"/>
<accession>A0A0D0A8U9</accession>
<reference evidence="1 2" key="1">
    <citation type="submission" date="2014-04" db="EMBL/GenBank/DDBJ databases">
        <authorList>
            <consortium name="DOE Joint Genome Institute"/>
            <person name="Kuo A."/>
            <person name="Ruytinx J."/>
            <person name="Rineau F."/>
            <person name="Colpaert J."/>
            <person name="Kohler A."/>
            <person name="Nagy L.G."/>
            <person name="Floudas D."/>
            <person name="Copeland A."/>
            <person name="Barry K.W."/>
            <person name="Cichocki N."/>
            <person name="Veneault-Fourrey C."/>
            <person name="LaButti K."/>
            <person name="Lindquist E.A."/>
            <person name="Lipzen A."/>
            <person name="Lundell T."/>
            <person name="Morin E."/>
            <person name="Murat C."/>
            <person name="Sun H."/>
            <person name="Tunlid A."/>
            <person name="Henrissat B."/>
            <person name="Grigoriev I.V."/>
            <person name="Hibbett D.S."/>
            <person name="Martin F."/>
            <person name="Nordberg H.P."/>
            <person name="Cantor M.N."/>
            <person name="Hua S.X."/>
        </authorList>
    </citation>
    <scope>NUCLEOTIDE SEQUENCE [LARGE SCALE GENOMIC DNA]</scope>
    <source>
        <strain evidence="1 2">UH-Slu-Lm8-n1</strain>
    </source>
</reference>
<dbReference type="Proteomes" id="UP000054485">
    <property type="component" value="Unassembled WGS sequence"/>
</dbReference>
<name>A0A0D0A8U9_9AGAM</name>
<dbReference type="AlphaFoldDB" id="A0A0D0A8U9"/>
<evidence type="ECO:0000313" key="1">
    <source>
        <dbReference type="EMBL" id="KIK34554.1"/>
    </source>
</evidence>
<reference evidence="2" key="2">
    <citation type="submission" date="2015-01" db="EMBL/GenBank/DDBJ databases">
        <title>Evolutionary Origins and Diversification of the Mycorrhizal Mutualists.</title>
        <authorList>
            <consortium name="DOE Joint Genome Institute"/>
            <consortium name="Mycorrhizal Genomics Consortium"/>
            <person name="Kohler A."/>
            <person name="Kuo A."/>
            <person name="Nagy L.G."/>
            <person name="Floudas D."/>
            <person name="Copeland A."/>
            <person name="Barry K.W."/>
            <person name="Cichocki N."/>
            <person name="Veneault-Fourrey C."/>
            <person name="LaButti K."/>
            <person name="Lindquist E.A."/>
            <person name="Lipzen A."/>
            <person name="Lundell T."/>
            <person name="Morin E."/>
            <person name="Murat C."/>
            <person name="Riley R."/>
            <person name="Ohm R."/>
            <person name="Sun H."/>
            <person name="Tunlid A."/>
            <person name="Henrissat B."/>
            <person name="Grigoriev I.V."/>
            <person name="Hibbett D.S."/>
            <person name="Martin F."/>
        </authorList>
    </citation>
    <scope>NUCLEOTIDE SEQUENCE [LARGE SCALE GENOMIC DNA]</scope>
    <source>
        <strain evidence="2">UH-Slu-Lm8-n1</strain>
    </source>
</reference>
<dbReference type="EMBL" id="KN835736">
    <property type="protein sequence ID" value="KIK34554.1"/>
    <property type="molecule type" value="Genomic_DNA"/>
</dbReference>
<sequence>MHGTTSPTQEVQADLVHQVASILASTAPTMLSNTSRLTCSLYVRKPLILLGFPCSLRLVDLVLD</sequence>
<protein>
    <submittedName>
        <fullName evidence="1">Uncharacterized protein</fullName>
    </submittedName>
</protein>